<name>S4Y474_SORCE</name>
<dbReference type="Proteomes" id="UP000014803">
    <property type="component" value="Chromosome"/>
</dbReference>
<reference evidence="3 4" key="1">
    <citation type="journal article" date="2013" name="Sci. Rep.">
        <title>Extraordinary expansion of a Sorangium cellulosum genome from an alkaline milieu.</title>
        <authorList>
            <person name="Han K."/>
            <person name="Li Z.F."/>
            <person name="Peng R."/>
            <person name="Zhu L.P."/>
            <person name="Zhou T."/>
            <person name="Wang L.G."/>
            <person name="Li S.G."/>
            <person name="Zhang X.B."/>
            <person name="Hu W."/>
            <person name="Wu Z.H."/>
            <person name="Qin N."/>
            <person name="Li Y.Z."/>
        </authorList>
    </citation>
    <scope>NUCLEOTIDE SEQUENCE [LARGE SCALE GENOMIC DNA]</scope>
    <source>
        <strain evidence="3 4">So0157-2</strain>
    </source>
</reference>
<gene>
    <name evidence="3" type="ORF">SCE1572_33550</name>
</gene>
<dbReference type="KEGG" id="scu:SCE1572_33550"/>
<dbReference type="RefSeq" id="WP_020738612.1">
    <property type="nucleotide sequence ID" value="NC_021658.1"/>
</dbReference>
<keyword evidence="2" id="KW-0732">Signal</keyword>
<accession>S4Y474</accession>
<proteinExistence type="predicted"/>
<feature type="chain" id="PRO_5004525972" evidence="2">
    <location>
        <begin position="24"/>
        <end position="191"/>
    </location>
</feature>
<dbReference type="HOGENOM" id="CLU_1420629_0_0_7"/>
<organism evidence="3 4">
    <name type="scientific">Sorangium cellulosum So0157-2</name>
    <dbReference type="NCBI Taxonomy" id="1254432"/>
    <lineage>
        <taxon>Bacteria</taxon>
        <taxon>Pseudomonadati</taxon>
        <taxon>Myxococcota</taxon>
        <taxon>Polyangia</taxon>
        <taxon>Polyangiales</taxon>
        <taxon>Polyangiaceae</taxon>
        <taxon>Sorangium</taxon>
    </lineage>
</organism>
<evidence type="ECO:0000313" key="4">
    <source>
        <dbReference type="Proteomes" id="UP000014803"/>
    </source>
</evidence>
<dbReference type="EMBL" id="CP003969">
    <property type="protein sequence ID" value="AGP38985.1"/>
    <property type="molecule type" value="Genomic_DNA"/>
</dbReference>
<feature type="compositionally biased region" description="Pro residues" evidence="1">
    <location>
        <begin position="150"/>
        <end position="175"/>
    </location>
</feature>
<dbReference type="PROSITE" id="PS51257">
    <property type="entry name" value="PROKAR_LIPOPROTEIN"/>
    <property type="match status" value="1"/>
</dbReference>
<feature type="compositionally biased region" description="Pro residues" evidence="1">
    <location>
        <begin position="124"/>
        <end position="135"/>
    </location>
</feature>
<dbReference type="AlphaFoldDB" id="S4Y474"/>
<feature type="region of interest" description="Disordered" evidence="1">
    <location>
        <begin position="122"/>
        <end position="191"/>
    </location>
</feature>
<evidence type="ECO:0000313" key="3">
    <source>
        <dbReference type="EMBL" id="AGP38985.1"/>
    </source>
</evidence>
<evidence type="ECO:0000256" key="2">
    <source>
        <dbReference type="SAM" id="SignalP"/>
    </source>
</evidence>
<feature type="signal peptide" evidence="2">
    <location>
        <begin position="1"/>
        <end position="23"/>
    </location>
</feature>
<protein>
    <submittedName>
        <fullName evidence="3">Uncharacterized protein</fullName>
    </submittedName>
</protein>
<evidence type="ECO:0000256" key="1">
    <source>
        <dbReference type="SAM" id="MobiDB-lite"/>
    </source>
</evidence>
<sequence length="191" mass="18662">MAESRKIMLLAASLSAAIAGCMAATDEGDGREAPSAALAPADVEESVGEASAAQHCHGCPPGTTYVAVVNTCVSEPARFDATPGAYGCRYGAILTGRGNVICLPASEWGPVPPPVVAIGGGLPGPQPGAWPPPGGGLPGAWLPPGGGLPGPQPGAWPPPGGGPPGPQLGEWPPPSTGLVAPVPQDPLAPFP</sequence>